<feature type="binding site" evidence="5">
    <location>
        <position position="143"/>
    </location>
    <ligand>
        <name>Fe cation</name>
        <dbReference type="ChEBI" id="CHEBI:24875"/>
    </ligand>
</feature>
<comment type="catalytic activity">
    <reaction evidence="5">
        <text>N-terminal N-formyl-L-methionyl-[peptide] + H2O = N-terminal L-methionyl-[peptide] + formate</text>
        <dbReference type="Rhea" id="RHEA:24420"/>
        <dbReference type="Rhea" id="RHEA-COMP:10639"/>
        <dbReference type="Rhea" id="RHEA-COMP:10640"/>
        <dbReference type="ChEBI" id="CHEBI:15377"/>
        <dbReference type="ChEBI" id="CHEBI:15740"/>
        <dbReference type="ChEBI" id="CHEBI:49298"/>
        <dbReference type="ChEBI" id="CHEBI:64731"/>
        <dbReference type="EC" id="3.5.1.88"/>
    </reaction>
</comment>
<evidence type="ECO:0000256" key="3">
    <source>
        <dbReference type="ARBA" id="ARBA00022801"/>
    </source>
</evidence>
<comment type="cofactor">
    <cofactor evidence="5">
        <name>Fe(2+)</name>
        <dbReference type="ChEBI" id="CHEBI:29033"/>
    </cofactor>
    <text evidence="5">Binds 1 Fe(2+) ion.</text>
</comment>
<gene>
    <name evidence="5 6" type="primary">def</name>
    <name evidence="6" type="ORF">KME60_29505</name>
</gene>
<dbReference type="PANTHER" id="PTHR10458">
    <property type="entry name" value="PEPTIDE DEFORMYLASE"/>
    <property type="match status" value="1"/>
</dbReference>
<dbReference type="GO" id="GO:0046872">
    <property type="term" value="F:metal ion binding"/>
    <property type="evidence" value="ECO:0007669"/>
    <property type="project" value="UniProtKB-KW"/>
</dbReference>
<accession>A0A951QT78</accession>
<dbReference type="GO" id="GO:0042586">
    <property type="term" value="F:peptide deformylase activity"/>
    <property type="evidence" value="ECO:0007669"/>
    <property type="project" value="UniProtKB-UniRule"/>
</dbReference>
<keyword evidence="4 5" id="KW-0648">Protein biosynthesis</keyword>
<protein>
    <recommendedName>
        <fullName evidence="5">Peptide deformylase</fullName>
        <shortName evidence="5">PDF</shortName>
        <ecNumber evidence="5">3.5.1.88</ecNumber>
    </recommendedName>
    <alternativeName>
        <fullName evidence="5">Polypeptide deformylase</fullName>
    </alternativeName>
</protein>
<evidence type="ECO:0000256" key="2">
    <source>
        <dbReference type="ARBA" id="ARBA00022723"/>
    </source>
</evidence>
<organism evidence="6 7">
    <name type="scientific">Cyanomargarita calcarea GSE-NOS-MK-12-04C</name>
    <dbReference type="NCBI Taxonomy" id="2839659"/>
    <lineage>
        <taxon>Bacteria</taxon>
        <taxon>Bacillati</taxon>
        <taxon>Cyanobacteriota</taxon>
        <taxon>Cyanophyceae</taxon>
        <taxon>Nostocales</taxon>
        <taxon>Cyanomargaritaceae</taxon>
        <taxon>Cyanomargarita</taxon>
    </lineage>
</organism>
<dbReference type="EC" id="3.5.1.88" evidence="5"/>
<dbReference type="InterPro" id="IPR023635">
    <property type="entry name" value="Peptide_deformylase"/>
</dbReference>
<dbReference type="Gene3D" id="3.90.45.10">
    <property type="entry name" value="Peptide deformylase"/>
    <property type="match status" value="1"/>
</dbReference>
<keyword evidence="3 5" id="KW-0378">Hydrolase</keyword>
<evidence type="ECO:0000256" key="5">
    <source>
        <dbReference type="HAMAP-Rule" id="MF_00163"/>
    </source>
</evidence>
<feature type="binding site" evidence="5">
    <location>
        <position position="147"/>
    </location>
    <ligand>
        <name>Fe cation</name>
        <dbReference type="ChEBI" id="CHEBI:24875"/>
    </ligand>
</feature>
<evidence type="ECO:0000313" key="6">
    <source>
        <dbReference type="EMBL" id="MBW4671448.1"/>
    </source>
</evidence>
<keyword evidence="5" id="KW-0408">Iron</keyword>
<dbReference type="CDD" id="cd00487">
    <property type="entry name" value="Pep_deformylase"/>
    <property type="match status" value="1"/>
</dbReference>
<dbReference type="Proteomes" id="UP000729701">
    <property type="component" value="Unassembled WGS sequence"/>
</dbReference>
<dbReference type="Pfam" id="PF01327">
    <property type="entry name" value="Pep_deformylase"/>
    <property type="match status" value="1"/>
</dbReference>
<sequence length="178" mass="20121">MTELLPIIQLGNPILRQKAKLIDNIEDENIQKLIDDLVATVSKSNGVGIAAPQVAESYRLFIVASHPNARYPNAPEMEPTAMINPRIIAHSSEVVKGWEGCLSVPGIRGLVPRYESIEIQYRDSHGKLQKQQLTDFVARIFQHEYDHLDGMVFLDRVESTLDLITEQEYQQQISKKNA</sequence>
<evidence type="ECO:0000313" key="7">
    <source>
        <dbReference type="Proteomes" id="UP000729701"/>
    </source>
</evidence>
<name>A0A951QT78_9CYAN</name>
<feature type="active site" evidence="5">
    <location>
        <position position="144"/>
    </location>
</feature>
<dbReference type="InterPro" id="IPR036821">
    <property type="entry name" value="Peptide_deformylase_sf"/>
</dbReference>
<feature type="binding site" evidence="5">
    <location>
        <position position="101"/>
    </location>
    <ligand>
        <name>Fe cation</name>
        <dbReference type="ChEBI" id="CHEBI:24875"/>
    </ligand>
</feature>
<proteinExistence type="inferred from homology"/>
<dbReference type="HAMAP" id="MF_00163">
    <property type="entry name" value="Pep_deformylase"/>
    <property type="match status" value="1"/>
</dbReference>
<dbReference type="PRINTS" id="PR01576">
    <property type="entry name" value="PDEFORMYLASE"/>
</dbReference>
<dbReference type="AlphaFoldDB" id="A0A951QT78"/>
<comment type="caution">
    <text evidence="6">The sequence shown here is derived from an EMBL/GenBank/DDBJ whole genome shotgun (WGS) entry which is preliminary data.</text>
</comment>
<reference evidence="6" key="1">
    <citation type="submission" date="2021-05" db="EMBL/GenBank/DDBJ databases">
        <authorList>
            <person name="Pietrasiak N."/>
            <person name="Ward R."/>
            <person name="Stajich J.E."/>
            <person name="Kurbessoian T."/>
        </authorList>
    </citation>
    <scope>NUCLEOTIDE SEQUENCE</scope>
    <source>
        <strain evidence="6">GSE-NOS-MK-12-04C</strain>
    </source>
</reference>
<dbReference type="PANTHER" id="PTHR10458:SF22">
    <property type="entry name" value="PEPTIDE DEFORMYLASE"/>
    <property type="match status" value="1"/>
</dbReference>
<dbReference type="EMBL" id="JAHHGZ010000045">
    <property type="protein sequence ID" value="MBW4671448.1"/>
    <property type="molecule type" value="Genomic_DNA"/>
</dbReference>
<evidence type="ECO:0000256" key="1">
    <source>
        <dbReference type="ARBA" id="ARBA00010759"/>
    </source>
</evidence>
<dbReference type="NCBIfam" id="NF001159">
    <property type="entry name" value="PRK00150.1-3"/>
    <property type="match status" value="1"/>
</dbReference>
<dbReference type="NCBIfam" id="TIGR00079">
    <property type="entry name" value="pept_deformyl"/>
    <property type="match status" value="1"/>
</dbReference>
<dbReference type="PIRSF" id="PIRSF004749">
    <property type="entry name" value="Pep_def"/>
    <property type="match status" value="1"/>
</dbReference>
<comment type="function">
    <text evidence="5">Removes the formyl group from the N-terminal Met of newly synthesized proteins. Requires at least a dipeptide for an efficient rate of reaction. N-terminal L-methionine is a prerequisite for activity but the enzyme has broad specificity at other positions.</text>
</comment>
<comment type="similarity">
    <text evidence="1 5">Belongs to the polypeptide deformylase family.</text>
</comment>
<reference evidence="6" key="2">
    <citation type="journal article" date="2022" name="Microbiol. Resour. Announc.">
        <title>Metagenome Sequencing to Explore Phylogenomics of Terrestrial Cyanobacteria.</title>
        <authorList>
            <person name="Ward R.D."/>
            <person name="Stajich J.E."/>
            <person name="Johansen J.R."/>
            <person name="Huntemann M."/>
            <person name="Clum A."/>
            <person name="Foster B."/>
            <person name="Foster B."/>
            <person name="Roux S."/>
            <person name="Palaniappan K."/>
            <person name="Varghese N."/>
            <person name="Mukherjee S."/>
            <person name="Reddy T.B.K."/>
            <person name="Daum C."/>
            <person name="Copeland A."/>
            <person name="Chen I.A."/>
            <person name="Ivanova N.N."/>
            <person name="Kyrpides N.C."/>
            <person name="Shapiro N."/>
            <person name="Eloe-Fadrosh E.A."/>
            <person name="Pietrasiak N."/>
        </authorList>
    </citation>
    <scope>NUCLEOTIDE SEQUENCE</scope>
    <source>
        <strain evidence="6">GSE-NOS-MK-12-04C</strain>
    </source>
</reference>
<dbReference type="GO" id="GO:0006412">
    <property type="term" value="P:translation"/>
    <property type="evidence" value="ECO:0007669"/>
    <property type="project" value="UniProtKB-UniRule"/>
</dbReference>
<dbReference type="FunFam" id="3.90.45.10:FF:000003">
    <property type="entry name" value="Peptide deformylase"/>
    <property type="match status" value="1"/>
</dbReference>
<evidence type="ECO:0000256" key="4">
    <source>
        <dbReference type="ARBA" id="ARBA00022917"/>
    </source>
</evidence>
<keyword evidence="2 5" id="KW-0479">Metal-binding</keyword>
<dbReference type="SUPFAM" id="SSF56420">
    <property type="entry name" value="Peptide deformylase"/>
    <property type="match status" value="1"/>
</dbReference>